<proteinExistence type="predicted"/>
<dbReference type="EMBL" id="JAAAUQ010000226">
    <property type="protein sequence ID" value="KAF9152691.1"/>
    <property type="molecule type" value="Genomic_DNA"/>
</dbReference>
<comment type="caution">
    <text evidence="1">The sequence shown here is derived from an EMBL/GenBank/DDBJ whole genome shotgun (WGS) entry which is preliminary data.</text>
</comment>
<evidence type="ECO:0000313" key="1">
    <source>
        <dbReference type="EMBL" id="KAF9152691.1"/>
    </source>
</evidence>
<dbReference type="OrthoDB" id="2432361at2759"/>
<reference evidence="1" key="1">
    <citation type="journal article" date="2020" name="Fungal Divers.">
        <title>Resolving the Mortierellaceae phylogeny through synthesis of multi-gene phylogenetics and phylogenomics.</title>
        <authorList>
            <person name="Vandepol N."/>
            <person name="Liber J."/>
            <person name="Desiro A."/>
            <person name="Na H."/>
            <person name="Kennedy M."/>
            <person name="Barry K."/>
            <person name="Grigoriev I.V."/>
            <person name="Miller A.N."/>
            <person name="O'Donnell K."/>
            <person name="Stajich J.E."/>
            <person name="Bonito G."/>
        </authorList>
    </citation>
    <scope>NUCLEOTIDE SEQUENCE</scope>
    <source>
        <strain evidence="1">NRRL 6426</strain>
    </source>
</reference>
<dbReference type="AlphaFoldDB" id="A0A9P5S404"/>
<protein>
    <submittedName>
        <fullName evidence="1">Uncharacterized protein</fullName>
    </submittedName>
</protein>
<sequence>MAQKCIVTNHNKSYENVVINCPVVLKMAFNKIVLLLVAALAAPIAMTQAAGAPHIPSWCSCGDIAWKTQKACSQAHGNWDGGSCGIVSSPMFYDFHGRCHDLDSTGRCWP</sequence>
<name>A0A9P5S404_9FUNG</name>
<gene>
    <name evidence="1" type="ORF">BG015_004860</name>
</gene>
<keyword evidence="2" id="KW-1185">Reference proteome</keyword>
<dbReference type="Proteomes" id="UP000748756">
    <property type="component" value="Unassembled WGS sequence"/>
</dbReference>
<evidence type="ECO:0000313" key="2">
    <source>
        <dbReference type="Proteomes" id="UP000748756"/>
    </source>
</evidence>
<accession>A0A9P5S404</accession>
<organism evidence="1 2">
    <name type="scientific">Linnemannia schmuckeri</name>
    <dbReference type="NCBI Taxonomy" id="64567"/>
    <lineage>
        <taxon>Eukaryota</taxon>
        <taxon>Fungi</taxon>
        <taxon>Fungi incertae sedis</taxon>
        <taxon>Mucoromycota</taxon>
        <taxon>Mortierellomycotina</taxon>
        <taxon>Mortierellomycetes</taxon>
        <taxon>Mortierellales</taxon>
        <taxon>Mortierellaceae</taxon>
        <taxon>Linnemannia</taxon>
    </lineage>
</organism>